<dbReference type="PANTHER" id="PTHR38689">
    <property type="entry name" value="SUCCINATE DEHYDROGENASE HYDROPHOBIC MEMBRANE ANCHOR SUBUNIT"/>
    <property type="match status" value="1"/>
</dbReference>
<evidence type="ECO:0000256" key="12">
    <source>
        <dbReference type="ARBA" id="ARBA00022982"/>
    </source>
</evidence>
<keyword evidence="15 16" id="KW-0472">Membrane</keyword>
<dbReference type="GO" id="GO:0006099">
    <property type="term" value="P:tricarboxylic acid cycle"/>
    <property type="evidence" value="ECO:0007669"/>
    <property type="project" value="UniProtKB-UniRule"/>
</dbReference>
<dbReference type="NCBIfam" id="TIGR02968">
    <property type="entry name" value="succ_dehyd_anc"/>
    <property type="match status" value="1"/>
</dbReference>
<dbReference type="UniPathway" id="UPA00223"/>
<dbReference type="CDD" id="cd03494">
    <property type="entry name" value="SQR_TypeC_SdhD"/>
    <property type="match status" value="1"/>
</dbReference>
<evidence type="ECO:0000256" key="13">
    <source>
        <dbReference type="ARBA" id="ARBA00022989"/>
    </source>
</evidence>
<feature type="binding site" description="axial binding residue" evidence="18">
    <location>
        <position position="71"/>
    </location>
    <ligand>
        <name>heme</name>
        <dbReference type="ChEBI" id="CHEBI:30413"/>
        <note>ligand shared with second transmembrane subunit</note>
    </ligand>
    <ligandPart>
        <name>Fe</name>
        <dbReference type="ChEBI" id="CHEBI:18248"/>
    </ligandPart>
</feature>
<evidence type="ECO:0000256" key="6">
    <source>
        <dbReference type="ARBA" id="ARBA00022475"/>
    </source>
</evidence>
<keyword evidence="21" id="KW-1185">Reference proteome</keyword>
<dbReference type="AlphaFoldDB" id="A0A1I1GFT1"/>
<reference evidence="21" key="1">
    <citation type="submission" date="2016-10" db="EMBL/GenBank/DDBJ databases">
        <authorList>
            <person name="Varghese N."/>
            <person name="Submissions S."/>
        </authorList>
    </citation>
    <scope>NUCLEOTIDE SEQUENCE [LARGE SCALE GENOMIC DNA]</scope>
    <source>
        <strain evidence="21">DSM 23439</strain>
    </source>
</reference>
<dbReference type="Pfam" id="PF01127">
    <property type="entry name" value="Sdh_cyt"/>
    <property type="match status" value="1"/>
</dbReference>
<comment type="function">
    <text evidence="1 16">Membrane-anchoring subunit of succinate dehydrogenase (SDH).</text>
</comment>
<keyword evidence="9 18" id="KW-0349">Heme</keyword>
<dbReference type="GO" id="GO:0005886">
    <property type="term" value="C:plasma membrane"/>
    <property type="evidence" value="ECO:0007669"/>
    <property type="project" value="UniProtKB-SubCell"/>
</dbReference>
<keyword evidence="14 18" id="KW-0408">Iron</keyword>
<evidence type="ECO:0000256" key="17">
    <source>
        <dbReference type="PIRSR" id="PIRSR000169-1"/>
    </source>
</evidence>
<evidence type="ECO:0000313" key="21">
    <source>
        <dbReference type="Proteomes" id="UP000199046"/>
    </source>
</evidence>
<comment type="pathway">
    <text evidence="3 16">Carbohydrate metabolism; tricarboxylic acid cycle.</text>
</comment>
<keyword evidence="10 19" id="KW-0812">Transmembrane</keyword>
<organism evidence="20 21">
    <name type="scientific">Kushneria avicenniae</name>
    <dbReference type="NCBI Taxonomy" id="402385"/>
    <lineage>
        <taxon>Bacteria</taxon>
        <taxon>Pseudomonadati</taxon>
        <taxon>Pseudomonadota</taxon>
        <taxon>Gammaproteobacteria</taxon>
        <taxon>Oceanospirillales</taxon>
        <taxon>Halomonadaceae</taxon>
        <taxon>Kushneria</taxon>
    </lineage>
</organism>
<keyword evidence="11 18" id="KW-0479">Metal-binding</keyword>
<dbReference type="OrthoDB" id="5612767at2"/>
<sequence length="115" mass="12930">MVINILNPGRNGVADWMIQRASAVILGLYTIFMVAYMMFHPDLDYAAWSGLFSHLWMKVFTLLALLSIAAHAWVGLWIVATDYIKPAAIRFGALLFVILALFVFVVWGVQVIWGV</sequence>
<feature type="binding site" evidence="17">
    <location>
        <position position="83"/>
    </location>
    <ligand>
        <name>a ubiquinone</name>
        <dbReference type="ChEBI" id="CHEBI:16389"/>
    </ligand>
</feature>
<dbReference type="InterPro" id="IPR000701">
    <property type="entry name" value="SuccDH_FuR_B_TM-su"/>
</dbReference>
<evidence type="ECO:0000256" key="15">
    <source>
        <dbReference type="ARBA" id="ARBA00023136"/>
    </source>
</evidence>
<feature type="transmembrane region" description="Helical" evidence="19">
    <location>
        <begin position="21"/>
        <end position="39"/>
    </location>
</feature>
<evidence type="ECO:0000256" key="10">
    <source>
        <dbReference type="ARBA" id="ARBA00022692"/>
    </source>
</evidence>
<feature type="transmembrane region" description="Helical" evidence="19">
    <location>
        <begin position="59"/>
        <end position="79"/>
    </location>
</feature>
<dbReference type="PANTHER" id="PTHR38689:SF1">
    <property type="entry name" value="SUCCINATE DEHYDROGENASE HYDROPHOBIC MEMBRANE ANCHOR SUBUNIT"/>
    <property type="match status" value="1"/>
</dbReference>
<dbReference type="SUPFAM" id="SSF81343">
    <property type="entry name" value="Fumarate reductase respiratory complex transmembrane subunits"/>
    <property type="match status" value="1"/>
</dbReference>
<keyword evidence="5 16" id="KW-0813">Transport</keyword>
<keyword evidence="13 19" id="KW-1133">Transmembrane helix</keyword>
<proteinExistence type="predicted"/>
<comment type="subcellular location">
    <subcellularLocation>
        <location evidence="2 16">Cell inner membrane</location>
        <topology evidence="2 16">Multi-pass membrane protein</topology>
    </subcellularLocation>
</comment>
<name>A0A1I1GFT1_9GAMM</name>
<evidence type="ECO:0000256" key="11">
    <source>
        <dbReference type="ARBA" id="ARBA00022723"/>
    </source>
</evidence>
<evidence type="ECO:0000256" key="18">
    <source>
        <dbReference type="PIRSR" id="PIRSR000169-2"/>
    </source>
</evidence>
<evidence type="ECO:0000313" key="20">
    <source>
        <dbReference type="EMBL" id="SFC10639.1"/>
    </source>
</evidence>
<evidence type="ECO:0000256" key="3">
    <source>
        <dbReference type="ARBA" id="ARBA00005163"/>
    </source>
</evidence>
<gene>
    <name evidence="20" type="ORF">SAMN05421848_0567</name>
</gene>
<dbReference type="RefSeq" id="WP_090130558.1">
    <property type="nucleotide sequence ID" value="NZ_FOLY01000001.1"/>
</dbReference>
<keyword evidence="6 16" id="KW-1003">Cell membrane</keyword>
<dbReference type="Gene3D" id="1.20.1300.10">
    <property type="entry name" value="Fumarate reductase/succinate dehydrogenase, transmembrane subunit"/>
    <property type="match status" value="1"/>
</dbReference>
<evidence type="ECO:0000256" key="5">
    <source>
        <dbReference type="ARBA" id="ARBA00022448"/>
    </source>
</evidence>
<dbReference type="EMBL" id="FOLY01000001">
    <property type="protein sequence ID" value="SFC10639.1"/>
    <property type="molecule type" value="Genomic_DNA"/>
</dbReference>
<evidence type="ECO:0000256" key="16">
    <source>
        <dbReference type="PIRNR" id="PIRNR000169"/>
    </source>
</evidence>
<keyword evidence="12 16" id="KW-0249">Electron transport</keyword>
<dbReference type="PIRSF" id="PIRSF000169">
    <property type="entry name" value="SDH_D"/>
    <property type="match status" value="1"/>
</dbReference>
<dbReference type="Proteomes" id="UP000199046">
    <property type="component" value="Unassembled WGS sequence"/>
</dbReference>
<dbReference type="GO" id="GO:0009055">
    <property type="term" value="F:electron transfer activity"/>
    <property type="evidence" value="ECO:0007669"/>
    <property type="project" value="TreeGrafter"/>
</dbReference>
<evidence type="ECO:0000256" key="1">
    <source>
        <dbReference type="ARBA" id="ARBA00004050"/>
    </source>
</evidence>
<keyword evidence="8 16" id="KW-0816">Tricarboxylic acid cycle</keyword>
<dbReference type="InterPro" id="IPR014312">
    <property type="entry name" value="Succ_DH_anchor"/>
</dbReference>
<dbReference type="GO" id="GO:0046872">
    <property type="term" value="F:metal ion binding"/>
    <property type="evidence" value="ECO:0007669"/>
    <property type="project" value="UniProtKB-KW"/>
</dbReference>
<evidence type="ECO:0000256" key="14">
    <source>
        <dbReference type="ARBA" id="ARBA00023004"/>
    </source>
</evidence>
<feature type="transmembrane region" description="Helical" evidence="19">
    <location>
        <begin position="91"/>
        <end position="113"/>
    </location>
</feature>
<evidence type="ECO:0000256" key="2">
    <source>
        <dbReference type="ARBA" id="ARBA00004429"/>
    </source>
</evidence>
<dbReference type="InterPro" id="IPR034804">
    <property type="entry name" value="SQR/QFR_C/D"/>
</dbReference>
<keyword evidence="7 16" id="KW-0997">Cell inner membrane</keyword>
<evidence type="ECO:0000256" key="4">
    <source>
        <dbReference type="ARBA" id="ARBA00019425"/>
    </source>
</evidence>
<evidence type="ECO:0000256" key="9">
    <source>
        <dbReference type="ARBA" id="ARBA00022617"/>
    </source>
</evidence>
<dbReference type="STRING" id="402385.SAMN05421848_0567"/>
<evidence type="ECO:0000256" key="8">
    <source>
        <dbReference type="ARBA" id="ARBA00022532"/>
    </source>
</evidence>
<dbReference type="GO" id="GO:0020037">
    <property type="term" value="F:heme binding"/>
    <property type="evidence" value="ECO:0007669"/>
    <property type="project" value="InterPro"/>
</dbReference>
<evidence type="ECO:0000256" key="19">
    <source>
        <dbReference type="SAM" id="Phobius"/>
    </source>
</evidence>
<evidence type="ECO:0000256" key="7">
    <source>
        <dbReference type="ARBA" id="ARBA00022519"/>
    </source>
</evidence>
<protein>
    <recommendedName>
        <fullName evidence="4 16">Succinate dehydrogenase hydrophobic membrane anchor subunit</fullName>
    </recommendedName>
</protein>
<comment type="cofactor">
    <cofactor evidence="18">
        <name>heme</name>
        <dbReference type="ChEBI" id="CHEBI:30413"/>
    </cofactor>
    <text evidence="18">The heme is bound between the two transmembrane subunits.</text>
</comment>
<accession>A0A1I1GFT1</accession>
<dbReference type="GO" id="GO:0017004">
    <property type="term" value="P:cytochrome complex assembly"/>
    <property type="evidence" value="ECO:0007669"/>
    <property type="project" value="TreeGrafter"/>
</dbReference>